<dbReference type="InterPro" id="IPR000160">
    <property type="entry name" value="GGDEF_dom"/>
</dbReference>
<dbReference type="NCBIfam" id="TIGR00229">
    <property type="entry name" value="sensory_box"/>
    <property type="match status" value="1"/>
</dbReference>
<dbReference type="PROSITE" id="PS50887">
    <property type="entry name" value="GGDEF"/>
    <property type="match status" value="1"/>
</dbReference>
<dbReference type="InterPro" id="IPR001633">
    <property type="entry name" value="EAL_dom"/>
</dbReference>
<gene>
    <name evidence="6" type="ORF">ABDJ38_02760</name>
</gene>
<feature type="transmembrane region" description="Helical" evidence="2">
    <location>
        <begin position="18"/>
        <end position="37"/>
    </location>
</feature>
<feature type="domain" description="EAL" evidence="4">
    <location>
        <begin position="463"/>
        <end position="714"/>
    </location>
</feature>
<keyword evidence="7" id="KW-1185">Reference proteome</keyword>
<dbReference type="PROSITE" id="PS50113">
    <property type="entry name" value="PAC"/>
    <property type="match status" value="1"/>
</dbReference>
<reference evidence="6 7" key="1">
    <citation type="submission" date="2024-05" db="EMBL/GenBank/DDBJ databases">
        <authorList>
            <person name="Park S."/>
        </authorList>
    </citation>
    <scope>NUCLEOTIDE SEQUENCE [LARGE SCALE GENOMIC DNA]</scope>
    <source>
        <strain evidence="6 7">DGU5</strain>
    </source>
</reference>
<dbReference type="InterPro" id="IPR000700">
    <property type="entry name" value="PAS-assoc_C"/>
</dbReference>
<dbReference type="SUPFAM" id="SSF141868">
    <property type="entry name" value="EAL domain-like"/>
    <property type="match status" value="1"/>
</dbReference>
<dbReference type="PANTHER" id="PTHR44757:SF2">
    <property type="entry name" value="BIOFILM ARCHITECTURE MAINTENANCE PROTEIN MBAA"/>
    <property type="match status" value="1"/>
</dbReference>
<proteinExistence type="predicted"/>
<feature type="domain" description="PAC" evidence="3">
    <location>
        <begin position="236"/>
        <end position="289"/>
    </location>
</feature>
<evidence type="ECO:0000256" key="1">
    <source>
        <dbReference type="SAM" id="MobiDB-lite"/>
    </source>
</evidence>
<dbReference type="InterPro" id="IPR043128">
    <property type="entry name" value="Rev_trsase/Diguanyl_cyclase"/>
</dbReference>
<comment type="caution">
    <text evidence="6">The sequence shown here is derived from an EMBL/GenBank/DDBJ whole genome shotgun (WGS) entry which is preliminary data.</text>
</comment>
<dbReference type="PROSITE" id="PS50883">
    <property type="entry name" value="EAL"/>
    <property type="match status" value="1"/>
</dbReference>
<dbReference type="Pfam" id="PF00563">
    <property type="entry name" value="EAL"/>
    <property type="match status" value="1"/>
</dbReference>
<sequence length="828" mass="90498">MLVAACGGLMLSSTIPDWYTFLLLGSAMLGVLPRQAAQELASRRHGYAKLAVCIVFVALPPFLFALGMAHWAIDGGLPTDAMAAAVAGTSIVAGAYLRRRPALMFAVHMACGLAMTISFSSVAGWGTLALALLVSTLISKEQWDEQLRDQQELEANERAQTRARDILADYEETGQGWFWEIDRRAQLTYVSPPVAEILGLDVGALIGQPLTRLFDMDQSGDESERSLQFHLSARSAFSELDMRAATGDEVRWWSVSGRPIYDQFNNYVGFRGSGTDLTERRRSQEHASRLAHYDSLTGLANRFQMSQSLEKILSSPQLHHRDCAVMLLDLDRFKHVNDTMGHPAGDALLMQVAQRLERAVGTQGQVGRLGGDEFKVIIPHSMARDHLGTLAQEIISSLSQPYSIDGQRVVIGASVGVAVSPADGTTSEALIRNADLALYAAKDGGRGRYHFYADDLHAEAEERSQLEEDLRDAIAQGALELYYQPVVSLASETITGFEALLRWNHKTKGWISPSKFVPIAEDTGLIAQVGEWALRQACEDVANWPEDVRVAVNVSPLQFSNPQLPAMVMNAIASAGISPERLELEITESVFLSDDEGTDAMFCALKQIGVRLALDDFGTGYSSLGYLKKAPFDKIKIDQSFVRGATEQGSRNGAIIASITSLAHALSMDTTAEGVETMDELDVVRLQGCSHVQGYIYAKPLSAQEATERLESGLQAIARGPRSARASRQKMLRKVVLDHEGQVYNGTVRNISSTGAMIEGLWNVPVGTVFALRLSRDHRIRCTARWCEEDRMGVQFERPLTRDSAGRLLATQGAPAVPADAKDDRKAS</sequence>
<evidence type="ECO:0000256" key="2">
    <source>
        <dbReference type="SAM" id="Phobius"/>
    </source>
</evidence>
<dbReference type="InterPro" id="IPR035919">
    <property type="entry name" value="EAL_sf"/>
</dbReference>
<dbReference type="InterPro" id="IPR035965">
    <property type="entry name" value="PAS-like_dom_sf"/>
</dbReference>
<keyword evidence="2" id="KW-0812">Transmembrane</keyword>
<feature type="transmembrane region" description="Helical" evidence="2">
    <location>
        <begin position="49"/>
        <end position="73"/>
    </location>
</feature>
<dbReference type="Pfam" id="PF13426">
    <property type="entry name" value="PAS_9"/>
    <property type="match status" value="1"/>
</dbReference>
<dbReference type="RefSeq" id="WP_346783544.1">
    <property type="nucleotide sequence ID" value="NZ_JBDLBR010000001.1"/>
</dbReference>
<dbReference type="SUPFAM" id="SSF55785">
    <property type="entry name" value="PYP-like sensor domain (PAS domain)"/>
    <property type="match status" value="1"/>
</dbReference>
<protein>
    <submittedName>
        <fullName evidence="6">EAL domain-containing protein</fullName>
    </submittedName>
</protein>
<dbReference type="CDD" id="cd01949">
    <property type="entry name" value="GGDEF"/>
    <property type="match status" value="1"/>
</dbReference>
<dbReference type="CDD" id="cd01948">
    <property type="entry name" value="EAL"/>
    <property type="match status" value="1"/>
</dbReference>
<name>A0ABV0CTW9_9SPHN</name>
<keyword evidence="2" id="KW-1133">Transmembrane helix</keyword>
<dbReference type="CDD" id="cd00130">
    <property type="entry name" value="PAS"/>
    <property type="match status" value="1"/>
</dbReference>
<dbReference type="Proteomes" id="UP001484535">
    <property type="component" value="Unassembled WGS sequence"/>
</dbReference>
<feature type="transmembrane region" description="Helical" evidence="2">
    <location>
        <begin position="79"/>
        <end position="97"/>
    </location>
</feature>
<keyword evidence="2" id="KW-0472">Membrane</keyword>
<dbReference type="SMART" id="SM00267">
    <property type="entry name" value="GGDEF"/>
    <property type="match status" value="1"/>
</dbReference>
<dbReference type="SMART" id="SM00052">
    <property type="entry name" value="EAL"/>
    <property type="match status" value="1"/>
</dbReference>
<organism evidence="6 7">
    <name type="scientific">Aurantiacibacter flavus</name>
    <dbReference type="NCBI Taxonomy" id="3145232"/>
    <lineage>
        <taxon>Bacteria</taxon>
        <taxon>Pseudomonadati</taxon>
        <taxon>Pseudomonadota</taxon>
        <taxon>Alphaproteobacteria</taxon>
        <taxon>Sphingomonadales</taxon>
        <taxon>Erythrobacteraceae</taxon>
        <taxon>Aurantiacibacter</taxon>
    </lineage>
</organism>
<dbReference type="SUPFAM" id="SSF141371">
    <property type="entry name" value="PilZ domain-like"/>
    <property type="match status" value="1"/>
</dbReference>
<dbReference type="Gene3D" id="2.40.10.220">
    <property type="entry name" value="predicted glycosyltransferase like domains"/>
    <property type="match status" value="1"/>
</dbReference>
<evidence type="ECO:0000259" key="4">
    <source>
        <dbReference type="PROSITE" id="PS50883"/>
    </source>
</evidence>
<feature type="domain" description="GGDEF" evidence="5">
    <location>
        <begin position="321"/>
        <end position="454"/>
    </location>
</feature>
<dbReference type="Pfam" id="PF07238">
    <property type="entry name" value="PilZ"/>
    <property type="match status" value="1"/>
</dbReference>
<evidence type="ECO:0000313" key="6">
    <source>
        <dbReference type="EMBL" id="MEN7536091.1"/>
    </source>
</evidence>
<dbReference type="Gene3D" id="3.30.70.270">
    <property type="match status" value="1"/>
</dbReference>
<feature type="transmembrane region" description="Helical" evidence="2">
    <location>
        <begin position="109"/>
        <end position="138"/>
    </location>
</feature>
<dbReference type="EMBL" id="JBDLBR010000001">
    <property type="protein sequence ID" value="MEN7536091.1"/>
    <property type="molecule type" value="Genomic_DNA"/>
</dbReference>
<dbReference type="InterPro" id="IPR029787">
    <property type="entry name" value="Nucleotide_cyclase"/>
</dbReference>
<dbReference type="InterPro" id="IPR052155">
    <property type="entry name" value="Biofilm_reg_signaling"/>
</dbReference>
<dbReference type="Pfam" id="PF00990">
    <property type="entry name" value="GGDEF"/>
    <property type="match status" value="1"/>
</dbReference>
<dbReference type="InterPro" id="IPR000014">
    <property type="entry name" value="PAS"/>
</dbReference>
<dbReference type="SUPFAM" id="SSF55073">
    <property type="entry name" value="Nucleotide cyclase"/>
    <property type="match status" value="1"/>
</dbReference>
<dbReference type="NCBIfam" id="TIGR00254">
    <property type="entry name" value="GGDEF"/>
    <property type="match status" value="1"/>
</dbReference>
<feature type="region of interest" description="Disordered" evidence="1">
    <location>
        <begin position="807"/>
        <end position="828"/>
    </location>
</feature>
<dbReference type="Gene3D" id="3.20.20.450">
    <property type="entry name" value="EAL domain"/>
    <property type="match status" value="1"/>
</dbReference>
<evidence type="ECO:0000259" key="3">
    <source>
        <dbReference type="PROSITE" id="PS50113"/>
    </source>
</evidence>
<dbReference type="PANTHER" id="PTHR44757">
    <property type="entry name" value="DIGUANYLATE CYCLASE DGCP"/>
    <property type="match status" value="1"/>
</dbReference>
<dbReference type="InterPro" id="IPR009875">
    <property type="entry name" value="PilZ_domain"/>
</dbReference>
<evidence type="ECO:0000259" key="5">
    <source>
        <dbReference type="PROSITE" id="PS50887"/>
    </source>
</evidence>
<evidence type="ECO:0000313" key="7">
    <source>
        <dbReference type="Proteomes" id="UP001484535"/>
    </source>
</evidence>
<dbReference type="Gene3D" id="3.30.450.20">
    <property type="entry name" value="PAS domain"/>
    <property type="match status" value="1"/>
</dbReference>
<accession>A0ABV0CTW9</accession>